<keyword evidence="8" id="KW-0443">Lipid metabolism</keyword>
<dbReference type="InterPro" id="IPR020841">
    <property type="entry name" value="PKS_Beta-ketoAc_synthase_dom"/>
</dbReference>
<evidence type="ECO:0000256" key="3">
    <source>
        <dbReference type="ARBA" id="ARBA00012356"/>
    </source>
</evidence>
<evidence type="ECO:0000313" key="15">
    <source>
        <dbReference type="Proteomes" id="UP001595907"/>
    </source>
</evidence>
<name>A0ABV8QRY8_9BACT</name>
<dbReference type="SMART" id="SM00825">
    <property type="entry name" value="PKS_KS"/>
    <property type="match status" value="1"/>
</dbReference>
<dbReference type="EC" id="2.3.1.179" evidence="3 11"/>
<comment type="pathway">
    <text evidence="1 11">Lipid metabolism; fatty acid biosynthesis.</text>
</comment>
<dbReference type="InterPro" id="IPR014030">
    <property type="entry name" value="Ketoacyl_synth_N"/>
</dbReference>
<dbReference type="Pfam" id="PF00109">
    <property type="entry name" value="ketoacyl-synt"/>
    <property type="match status" value="1"/>
</dbReference>
<evidence type="ECO:0000256" key="6">
    <source>
        <dbReference type="ARBA" id="ARBA00022679"/>
    </source>
</evidence>
<dbReference type="PANTHER" id="PTHR11712:SF336">
    <property type="entry name" value="3-OXOACYL-[ACYL-CARRIER-PROTEIN] SYNTHASE, MITOCHONDRIAL"/>
    <property type="match status" value="1"/>
</dbReference>
<dbReference type="Pfam" id="PF02801">
    <property type="entry name" value="Ketoacyl-synt_C"/>
    <property type="match status" value="1"/>
</dbReference>
<dbReference type="EMBL" id="JBHSCZ010000001">
    <property type="protein sequence ID" value="MFC4262507.1"/>
    <property type="molecule type" value="Genomic_DNA"/>
</dbReference>
<dbReference type="RefSeq" id="WP_379707984.1">
    <property type="nucleotide sequence ID" value="NZ_JBHSCZ010000001.1"/>
</dbReference>
<accession>A0ABV8QRY8</accession>
<organism evidence="14 15">
    <name type="scientific">Ferruginibacter yonginensis</name>
    <dbReference type="NCBI Taxonomy" id="1310416"/>
    <lineage>
        <taxon>Bacteria</taxon>
        <taxon>Pseudomonadati</taxon>
        <taxon>Bacteroidota</taxon>
        <taxon>Chitinophagia</taxon>
        <taxon>Chitinophagales</taxon>
        <taxon>Chitinophagaceae</taxon>
        <taxon>Ferruginibacter</taxon>
    </lineage>
</organism>
<dbReference type="SUPFAM" id="SSF53901">
    <property type="entry name" value="Thiolase-like"/>
    <property type="match status" value="2"/>
</dbReference>
<comment type="caution">
    <text evidence="14">The sequence shown here is derived from an EMBL/GenBank/DDBJ whole genome shotgun (WGS) entry which is preliminary data.</text>
</comment>
<evidence type="ECO:0000256" key="7">
    <source>
        <dbReference type="ARBA" id="ARBA00022832"/>
    </source>
</evidence>
<dbReference type="InterPro" id="IPR000794">
    <property type="entry name" value="Beta-ketoacyl_synthase"/>
</dbReference>
<dbReference type="PANTHER" id="PTHR11712">
    <property type="entry name" value="POLYKETIDE SYNTHASE-RELATED"/>
    <property type="match status" value="1"/>
</dbReference>
<sequence>MALKRVVVTGLGALTSIGKTVDEYWQGLTDGVSGCAMITQFDASKFKTRFACEVKDFDAATYLDRKEARKMDRFTQFAMIAADEAVKDAGITPENANPDRVGVIFASGIGGLITFQEEVVNFANGDGTPRFNPFFIPKMILDIAAGQISMKHGFRGPNYAVVSACASSTNAIIDAFDTIRLGKADVVVTGGSEAVVSAAGVGGFNAMKALSERNDSPETASRPFDKDRDGFVMGEGAGVLVIESLEHALARGAKIYCEIAGGGATADAHHITAPHPEGLGAKNVMNAALQDAGMQPTEIDYINVHGTSTPLGDIAETKAILSVFGDHAYNLNISSTKSMTGHCLGAAGALETLACILAVTKDIVPPTINHFTDDPELDPKLNFTFNKAQHKVVNAALSNTFGFGGHNASVIIKKYKA</sequence>
<comment type="catalytic activity">
    <reaction evidence="11">
        <text>a fatty acyl-[ACP] + malonyl-[ACP] + H(+) = a 3-oxoacyl-[ACP] + holo-[ACP] + CO2</text>
        <dbReference type="Rhea" id="RHEA:22836"/>
        <dbReference type="Rhea" id="RHEA-COMP:9623"/>
        <dbReference type="Rhea" id="RHEA-COMP:9685"/>
        <dbReference type="Rhea" id="RHEA-COMP:9916"/>
        <dbReference type="Rhea" id="RHEA-COMP:14125"/>
        <dbReference type="ChEBI" id="CHEBI:15378"/>
        <dbReference type="ChEBI" id="CHEBI:16526"/>
        <dbReference type="ChEBI" id="CHEBI:64479"/>
        <dbReference type="ChEBI" id="CHEBI:78449"/>
        <dbReference type="ChEBI" id="CHEBI:78776"/>
        <dbReference type="ChEBI" id="CHEBI:138651"/>
    </reaction>
</comment>
<protein>
    <recommendedName>
        <fullName evidence="4 11">3-oxoacyl-[acyl-carrier-protein] synthase 2</fullName>
        <ecNumber evidence="3 11">2.3.1.179</ecNumber>
    </recommendedName>
</protein>
<comment type="catalytic activity">
    <reaction evidence="11">
        <text>(9Z)-hexadecenoyl-[ACP] + malonyl-[ACP] + H(+) = 3-oxo-(11Z)-octadecenoyl-[ACP] + holo-[ACP] + CO2</text>
        <dbReference type="Rhea" id="RHEA:55040"/>
        <dbReference type="Rhea" id="RHEA-COMP:9623"/>
        <dbReference type="Rhea" id="RHEA-COMP:9685"/>
        <dbReference type="Rhea" id="RHEA-COMP:10800"/>
        <dbReference type="Rhea" id="RHEA-COMP:14074"/>
        <dbReference type="ChEBI" id="CHEBI:15378"/>
        <dbReference type="ChEBI" id="CHEBI:16526"/>
        <dbReference type="ChEBI" id="CHEBI:64479"/>
        <dbReference type="ChEBI" id="CHEBI:78449"/>
        <dbReference type="ChEBI" id="CHEBI:83989"/>
        <dbReference type="ChEBI" id="CHEBI:138538"/>
        <dbReference type="EC" id="2.3.1.179"/>
    </reaction>
</comment>
<evidence type="ECO:0000256" key="10">
    <source>
        <dbReference type="ARBA" id="ARBA00023315"/>
    </source>
</evidence>
<evidence type="ECO:0000256" key="11">
    <source>
        <dbReference type="PIRNR" id="PIRNR000447"/>
    </source>
</evidence>
<evidence type="ECO:0000256" key="5">
    <source>
        <dbReference type="ARBA" id="ARBA00022516"/>
    </source>
</evidence>
<dbReference type="CDD" id="cd00834">
    <property type="entry name" value="KAS_I_II"/>
    <property type="match status" value="1"/>
</dbReference>
<dbReference type="InterPro" id="IPR018201">
    <property type="entry name" value="Ketoacyl_synth_AS"/>
</dbReference>
<dbReference type="InterPro" id="IPR017568">
    <property type="entry name" value="3-oxoacyl-ACP_synth-2"/>
</dbReference>
<evidence type="ECO:0000256" key="4">
    <source>
        <dbReference type="ARBA" id="ARBA00014657"/>
    </source>
</evidence>
<evidence type="ECO:0000256" key="1">
    <source>
        <dbReference type="ARBA" id="ARBA00005194"/>
    </source>
</evidence>
<keyword evidence="15" id="KW-1185">Reference proteome</keyword>
<dbReference type="NCBIfam" id="TIGR03150">
    <property type="entry name" value="fabF"/>
    <property type="match status" value="1"/>
</dbReference>
<evidence type="ECO:0000313" key="14">
    <source>
        <dbReference type="EMBL" id="MFC4262507.1"/>
    </source>
</evidence>
<dbReference type="Gene3D" id="3.40.47.10">
    <property type="match status" value="1"/>
</dbReference>
<dbReference type="Proteomes" id="UP001595907">
    <property type="component" value="Unassembled WGS sequence"/>
</dbReference>
<dbReference type="PROSITE" id="PS52004">
    <property type="entry name" value="KS3_2"/>
    <property type="match status" value="1"/>
</dbReference>
<dbReference type="NCBIfam" id="NF005589">
    <property type="entry name" value="PRK07314.1"/>
    <property type="match status" value="1"/>
</dbReference>
<keyword evidence="7" id="KW-0276">Fatty acid metabolism</keyword>
<evidence type="ECO:0000256" key="12">
    <source>
        <dbReference type="RuleBase" id="RU003694"/>
    </source>
</evidence>
<keyword evidence="5 11" id="KW-0444">Lipid biosynthesis</keyword>
<proteinExistence type="inferred from homology"/>
<gene>
    <name evidence="14" type="primary">fabF</name>
    <name evidence="14" type="ORF">ACFOWM_06445</name>
</gene>
<comment type="similarity">
    <text evidence="2 11 12">Belongs to the thiolase-like superfamily. Beta-ketoacyl-ACP synthases family.</text>
</comment>
<feature type="domain" description="Ketosynthase family 3 (KS3)" evidence="13">
    <location>
        <begin position="3"/>
        <end position="414"/>
    </location>
</feature>
<dbReference type="PROSITE" id="PS00606">
    <property type="entry name" value="KS3_1"/>
    <property type="match status" value="1"/>
</dbReference>
<evidence type="ECO:0000256" key="2">
    <source>
        <dbReference type="ARBA" id="ARBA00008467"/>
    </source>
</evidence>
<keyword evidence="9 11" id="KW-0275">Fatty acid biosynthesis</keyword>
<dbReference type="PIRSF" id="PIRSF000447">
    <property type="entry name" value="KAS_II"/>
    <property type="match status" value="1"/>
</dbReference>
<dbReference type="InterPro" id="IPR014031">
    <property type="entry name" value="Ketoacyl_synth_C"/>
</dbReference>
<reference evidence="15" key="1">
    <citation type="journal article" date="2019" name="Int. J. Syst. Evol. Microbiol.">
        <title>The Global Catalogue of Microorganisms (GCM) 10K type strain sequencing project: providing services to taxonomists for standard genome sequencing and annotation.</title>
        <authorList>
            <consortium name="The Broad Institute Genomics Platform"/>
            <consortium name="The Broad Institute Genome Sequencing Center for Infectious Disease"/>
            <person name="Wu L."/>
            <person name="Ma J."/>
        </authorList>
    </citation>
    <scope>NUCLEOTIDE SEQUENCE [LARGE SCALE GENOMIC DNA]</scope>
    <source>
        <strain evidence="15">CECT 8289</strain>
    </source>
</reference>
<keyword evidence="10 11" id="KW-0012">Acyltransferase</keyword>
<dbReference type="GO" id="GO:0004315">
    <property type="term" value="F:3-oxoacyl-[acyl-carrier-protein] synthase activity"/>
    <property type="evidence" value="ECO:0007669"/>
    <property type="project" value="UniProtKB-EC"/>
</dbReference>
<keyword evidence="6 11" id="KW-0808">Transferase</keyword>
<dbReference type="InterPro" id="IPR016039">
    <property type="entry name" value="Thiolase-like"/>
</dbReference>
<evidence type="ECO:0000256" key="9">
    <source>
        <dbReference type="ARBA" id="ARBA00023160"/>
    </source>
</evidence>
<comment type="function">
    <text evidence="11">Involved in the type II fatty acid elongation cycle. Catalyzes the elongation of a wide range of acyl-ACP by the addition of two carbons from malonyl-ACP to an acyl acceptor. Can efficiently catalyze the conversion of palmitoleoyl-ACP (cis-hexadec-9-enoyl-ACP) to cis-vaccenoyl-ACP (cis-octadec-11-enoyl-ACP), an essential step in the thermal regulation of fatty acid composition.</text>
</comment>
<evidence type="ECO:0000259" key="13">
    <source>
        <dbReference type="PROSITE" id="PS52004"/>
    </source>
</evidence>
<evidence type="ECO:0000256" key="8">
    <source>
        <dbReference type="ARBA" id="ARBA00023098"/>
    </source>
</evidence>